<dbReference type="GO" id="GO:0016020">
    <property type="term" value="C:membrane"/>
    <property type="evidence" value="ECO:0007669"/>
    <property type="project" value="UniProtKB-SubCell"/>
</dbReference>
<dbReference type="PROSITE" id="PS00375">
    <property type="entry name" value="UDPGT"/>
    <property type="match status" value="1"/>
</dbReference>
<evidence type="ECO:0000256" key="6">
    <source>
        <dbReference type="SAM" id="SignalP"/>
    </source>
</evidence>
<feature type="signal peptide" evidence="6">
    <location>
        <begin position="1"/>
        <end position="15"/>
    </location>
</feature>
<dbReference type="InterPro" id="IPR050271">
    <property type="entry name" value="UDP-glycosyltransferase"/>
</dbReference>
<keyword evidence="2 4" id="KW-0328">Glycosyltransferase</keyword>
<reference evidence="8" key="1">
    <citation type="submission" date="2015-12" db="EMBL/GenBank/DDBJ databases">
        <title>De novo transcriptome assembly of four potential Pierce s Disease insect vectors from Arizona vineyards.</title>
        <authorList>
            <person name="Tassone E.E."/>
        </authorList>
    </citation>
    <scope>NUCLEOTIDE SEQUENCE</scope>
</reference>
<name>A0A1B6DQ16_9HEMI</name>
<keyword evidence="5" id="KW-1133">Transmembrane helix</keyword>
<keyword evidence="5" id="KW-0812">Transmembrane</keyword>
<proteinExistence type="inferred from homology"/>
<evidence type="ECO:0000256" key="1">
    <source>
        <dbReference type="ARBA" id="ARBA00009995"/>
    </source>
</evidence>
<comment type="similarity">
    <text evidence="1 4">Belongs to the UDP-glycosyltransferase family.</text>
</comment>
<evidence type="ECO:0000313" key="8">
    <source>
        <dbReference type="EMBL" id="JAS27703.1"/>
    </source>
</evidence>
<dbReference type="PANTHER" id="PTHR48043:SF159">
    <property type="entry name" value="EG:EG0003.4 PROTEIN-RELATED"/>
    <property type="match status" value="1"/>
</dbReference>
<dbReference type="GO" id="GO:0015020">
    <property type="term" value="F:glucuronosyltransferase activity"/>
    <property type="evidence" value="ECO:0007669"/>
    <property type="project" value="UniProtKB-EC"/>
</dbReference>
<protein>
    <recommendedName>
        <fullName evidence="5">UDP-glucuronosyltransferase</fullName>
        <ecNumber evidence="5">2.4.1.17</ecNumber>
    </recommendedName>
</protein>
<dbReference type="SUPFAM" id="SSF53756">
    <property type="entry name" value="UDP-Glycosyltransferase/glycogen phosphorylase"/>
    <property type="match status" value="1"/>
</dbReference>
<dbReference type="FunFam" id="3.40.50.2000:FF:000021">
    <property type="entry name" value="UDP-glucuronosyltransferase"/>
    <property type="match status" value="1"/>
</dbReference>
<comment type="subcellular location">
    <subcellularLocation>
        <location evidence="5">Membrane</location>
        <topology evidence="5">Single-pass membrane protein</topology>
    </subcellularLocation>
</comment>
<dbReference type="EC" id="2.4.1.17" evidence="5"/>
<feature type="transmembrane region" description="Helical" evidence="5">
    <location>
        <begin position="473"/>
        <end position="497"/>
    </location>
</feature>
<comment type="catalytic activity">
    <reaction evidence="5">
        <text>glucuronate acceptor + UDP-alpha-D-glucuronate = acceptor beta-D-glucuronoside + UDP + H(+)</text>
        <dbReference type="Rhea" id="RHEA:21032"/>
        <dbReference type="ChEBI" id="CHEBI:15378"/>
        <dbReference type="ChEBI" id="CHEBI:58052"/>
        <dbReference type="ChEBI" id="CHEBI:58223"/>
        <dbReference type="ChEBI" id="CHEBI:132367"/>
        <dbReference type="ChEBI" id="CHEBI:132368"/>
        <dbReference type="EC" id="2.4.1.17"/>
    </reaction>
</comment>
<keyword evidence="5" id="KW-0472">Membrane</keyword>
<dbReference type="Gene3D" id="3.40.50.2000">
    <property type="entry name" value="Glycogen Phosphorylase B"/>
    <property type="match status" value="2"/>
</dbReference>
<sequence length="519" mass="59483">MLLCVIFAIMHSVIGAKILVFSPMPVYSHQQPIAALTKGLLARGHNVTLLTTNPIKIKSENFTEYDASSMYSLRSNPRLNQFYQEKVLGVFHLAVITSDMLIEFYKLATITAFESSVIQNFVKIIYNETYDVVISETMVAGPFLALGHITNAPTVSISTLSFWNLHGYPMGNPTIPTYMPNVLLPYSDHMNFIERIKNLYVSNYLIFLYNWKLLPLHEFYLRKYFGAEIPSVREMESRQSLQLICTSEILSYPVPKVPGIVHVGALHIETPKPLEADLKMWMENAKDGVIYFSLGSNFKATSLPANAQETFINAFARFPNTRFIWKWESDKYFPGQPPNVKFIKWVPQQDLLAHPNIRGFITQGGIQSLQEAVMYSVPIIGMPMYIDQGFNVHKIVSVGAGVLLDLTEVTAETVYNSLNKIINEKSYKENMMKLSNLVKDEPQKPMEKAIWWIEYVIRNKGTPFRNSSLDLYWYQYLMLDILCFFVCILVLIGLVIYKIIKTIKDLVFTKVKRRKLKAK</sequence>
<keyword evidence="3 4" id="KW-0808">Transferase</keyword>
<gene>
    <name evidence="7" type="ORF">g.7472</name>
    <name evidence="8" type="ORF">g.7473</name>
</gene>
<dbReference type="InterPro" id="IPR002213">
    <property type="entry name" value="UDP_glucos_trans"/>
</dbReference>
<evidence type="ECO:0000313" key="7">
    <source>
        <dbReference type="EMBL" id="JAS26643.1"/>
    </source>
</evidence>
<dbReference type="AlphaFoldDB" id="A0A1B6DQ16"/>
<dbReference type="PANTHER" id="PTHR48043">
    <property type="entry name" value="EG:EG0003.4 PROTEIN-RELATED"/>
    <property type="match status" value="1"/>
</dbReference>
<keyword evidence="6" id="KW-0732">Signal</keyword>
<dbReference type="Pfam" id="PF00201">
    <property type="entry name" value="UDPGT"/>
    <property type="match status" value="1"/>
</dbReference>
<dbReference type="InterPro" id="IPR035595">
    <property type="entry name" value="UDP_glycos_trans_CS"/>
</dbReference>
<accession>A0A1B6DQ16</accession>
<organism evidence="8">
    <name type="scientific">Clastoptera arizonana</name>
    <name type="common">Arizona spittle bug</name>
    <dbReference type="NCBI Taxonomy" id="38151"/>
    <lineage>
        <taxon>Eukaryota</taxon>
        <taxon>Metazoa</taxon>
        <taxon>Ecdysozoa</taxon>
        <taxon>Arthropoda</taxon>
        <taxon>Hexapoda</taxon>
        <taxon>Insecta</taxon>
        <taxon>Pterygota</taxon>
        <taxon>Neoptera</taxon>
        <taxon>Paraneoptera</taxon>
        <taxon>Hemiptera</taxon>
        <taxon>Auchenorrhyncha</taxon>
        <taxon>Cercopoidea</taxon>
        <taxon>Clastopteridae</taxon>
        <taxon>Clastoptera</taxon>
    </lineage>
</organism>
<dbReference type="EMBL" id="GEDC01010655">
    <property type="protein sequence ID" value="JAS26643.1"/>
    <property type="molecule type" value="Transcribed_RNA"/>
</dbReference>
<evidence type="ECO:0000256" key="5">
    <source>
        <dbReference type="RuleBase" id="RU362059"/>
    </source>
</evidence>
<evidence type="ECO:0000256" key="3">
    <source>
        <dbReference type="ARBA" id="ARBA00022679"/>
    </source>
</evidence>
<feature type="chain" id="PRO_5011887437" description="UDP-glucuronosyltransferase" evidence="6">
    <location>
        <begin position="16"/>
        <end position="519"/>
    </location>
</feature>
<evidence type="ECO:0000256" key="2">
    <source>
        <dbReference type="ARBA" id="ARBA00022676"/>
    </source>
</evidence>
<evidence type="ECO:0000256" key="4">
    <source>
        <dbReference type="RuleBase" id="RU003718"/>
    </source>
</evidence>
<dbReference type="EMBL" id="GEDC01009595">
    <property type="protein sequence ID" value="JAS27703.1"/>
    <property type="molecule type" value="Transcribed_RNA"/>
</dbReference>
<dbReference type="CDD" id="cd03784">
    <property type="entry name" value="GT1_Gtf-like"/>
    <property type="match status" value="1"/>
</dbReference>